<gene>
    <name evidence="3" type="ORF">SAMN04488134_102255</name>
</gene>
<organism evidence="3 4">
    <name type="scientific">Amphibacillus marinus</name>
    <dbReference type="NCBI Taxonomy" id="872970"/>
    <lineage>
        <taxon>Bacteria</taxon>
        <taxon>Bacillati</taxon>
        <taxon>Bacillota</taxon>
        <taxon>Bacilli</taxon>
        <taxon>Bacillales</taxon>
        <taxon>Bacillaceae</taxon>
        <taxon>Amphibacillus</taxon>
    </lineage>
</organism>
<feature type="chain" id="PRO_5011542572" description="Secreted protein" evidence="2">
    <location>
        <begin position="25"/>
        <end position="82"/>
    </location>
</feature>
<name>A0A1H8KEU9_9BACI</name>
<proteinExistence type="predicted"/>
<keyword evidence="4" id="KW-1185">Reference proteome</keyword>
<dbReference type="EMBL" id="FODJ01000002">
    <property type="protein sequence ID" value="SEN90978.1"/>
    <property type="molecule type" value="Genomic_DNA"/>
</dbReference>
<dbReference type="RefSeq" id="WP_091495531.1">
    <property type="nucleotide sequence ID" value="NZ_FODJ01000002.1"/>
</dbReference>
<feature type="compositionally biased region" description="Basic and acidic residues" evidence="1">
    <location>
        <begin position="67"/>
        <end position="82"/>
    </location>
</feature>
<evidence type="ECO:0000256" key="1">
    <source>
        <dbReference type="SAM" id="MobiDB-lite"/>
    </source>
</evidence>
<protein>
    <recommendedName>
        <fullName evidence="5">Secreted protein</fullName>
    </recommendedName>
</protein>
<evidence type="ECO:0008006" key="5">
    <source>
        <dbReference type="Google" id="ProtNLM"/>
    </source>
</evidence>
<evidence type="ECO:0000313" key="3">
    <source>
        <dbReference type="EMBL" id="SEN90978.1"/>
    </source>
</evidence>
<dbReference type="AlphaFoldDB" id="A0A1H8KEU9"/>
<feature type="signal peptide" evidence="2">
    <location>
        <begin position="1"/>
        <end position="24"/>
    </location>
</feature>
<feature type="region of interest" description="Disordered" evidence="1">
    <location>
        <begin position="32"/>
        <end position="82"/>
    </location>
</feature>
<keyword evidence="2" id="KW-0732">Signal</keyword>
<dbReference type="Proteomes" id="UP000199300">
    <property type="component" value="Unassembled WGS sequence"/>
</dbReference>
<accession>A0A1H8KEU9</accession>
<sequence length="82" mass="9168">MMKKWFLSILVTLTLIFNFSAVFAQQDTIATESQQSDPGVIGPWPLSVDDQQLQRDPGVIGPWPLSIDDHYNQNDPGDGRPI</sequence>
<evidence type="ECO:0000256" key="2">
    <source>
        <dbReference type="SAM" id="SignalP"/>
    </source>
</evidence>
<evidence type="ECO:0000313" key="4">
    <source>
        <dbReference type="Proteomes" id="UP000199300"/>
    </source>
</evidence>
<reference evidence="3 4" key="1">
    <citation type="submission" date="2016-10" db="EMBL/GenBank/DDBJ databases">
        <authorList>
            <person name="de Groot N.N."/>
        </authorList>
    </citation>
    <scope>NUCLEOTIDE SEQUENCE [LARGE SCALE GENOMIC DNA]</scope>
    <source>
        <strain evidence="3 4">CGMCC 1.10434</strain>
    </source>
</reference>